<keyword evidence="3" id="KW-1185">Reference proteome</keyword>
<comment type="caution">
    <text evidence="2">The sequence shown here is derived from an EMBL/GenBank/DDBJ whole genome shotgun (WGS) entry which is preliminary data.</text>
</comment>
<evidence type="ECO:0008006" key="4">
    <source>
        <dbReference type="Google" id="ProtNLM"/>
    </source>
</evidence>
<gene>
    <name evidence="2" type="ORF">AE618_16410</name>
</gene>
<dbReference type="PROSITE" id="PS51257">
    <property type="entry name" value="PROKAR_LIPOPROTEIN"/>
    <property type="match status" value="1"/>
</dbReference>
<keyword evidence="1" id="KW-0732">Signal</keyword>
<evidence type="ECO:0000256" key="1">
    <source>
        <dbReference type="SAM" id="SignalP"/>
    </source>
</evidence>
<dbReference type="RefSeq" id="WP_054210146.1">
    <property type="nucleotide sequence ID" value="NZ_LGSZ01000048.1"/>
</dbReference>
<dbReference type="PATRIC" id="fig|1526658.3.peg.29"/>
<dbReference type="AlphaFoldDB" id="A0A0N1F4Y7"/>
<feature type="signal peptide" evidence="1">
    <location>
        <begin position="1"/>
        <end position="17"/>
    </location>
</feature>
<organism evidence="2 3">
    <name type="scientific">Bosea vaviloviae</name>
    <dbReference type="NCBI Taxonomy" id="1526658"/>
    <lineage>
        <taxon>Bacteria</taxon>
        <taxon>Pseudomonadati</taxon>
        <taxon>Pseudomonadota</taxon>
        <taxon>Alphaproteobacteria</taxon>
        <taxon>Hyphomicrobiales</taxon>
        <taxon>Boseaceae</taxon>
        <taxon>Bosea</taxon>
    </lineage>
</organism>
<protein>
    <recommendedName>
        <fullName evidence="4">Lipoprotein</fullName>
    </recommendedName>
</protein>
<proteinExistence type="predicted"/>
<dbReference type="OrthoDB" id="8163917at2"/>
<evidence type="ECO:0000313" key="2">
    <source>
        <dbReference type="EMBL" id="KPH79495.1"/>
    </source>
</evidence>
<dbReference type="EMBL" id="LGSZ01000048">
    <property type="protein sequence ID" value="KPH79495.1"/>
    <property type="molecule type" value="Genomic_DNA"/>
</dbReference>
<feature type="chain" id="PRO_5005870929" description="Lipoprotein" evidence="1">
    <location>
        <begin position="18"/>
        <end position="83"/>
    </location>
</feature>
<reference evidence="2 3" key="1">
    <citation type="submission" date="2015-07" db="EMBL/GenBank/DDBJ databases">
        <title>Whole genome sequencing of Bosea vaviloviae isolated from cave pool.</title>
        <authorList>
            <person name="Tan N.E.H."/>
            <person name="Lee Y.P."/>
            <person name="Gan H.M."/>
            <person name="Barton H."/>
            <person name="Savka M.A."/>
        </authorList>
    </citation>
    <scope>NUCLEOTIDE SEQUENCE [LARGE SCALE GENOMIC DNA]</scope>
    <source>
        <strain evidence="2 3">SD260</strain>
    </source>
</reference>
<name>A0A0N1F4Y7_9HYPH</name>
<sequence>MKIALLAALALTLTAGGCVTLEERRALDAEQCRGYGFRTGTDAFASCLQQIDLDRADARRAYAYRDFGGPFGGYGFGYGYRRW</sequence>
<dbReference type="Proteomes" id="UP000037822">
    <property type="component" value="Unassembled WGS sequence"/>
</dbReference>
<accession>A0A0N1F4Y7</accession>
<evidence type="ECO:0000313" key="3">
    <source>
        <dbReference type="Proteomes" id="UP000037822"/>
    </source>
</evidence>